<dbReference type="PRINTS" id="PR01270">
    <property type="entry name" value="HDASUPER"/>
</dbReference>
<dbReference type="SUPFAM" id="SSF52768">
    <property type="entry name" value="Arginase/deacetylase"/>
    <property type="match status" value="1"/>
</dbReference>
<dbReference type="CDD" id="cd09996">
    <property type="entry name" value="HDAC_classII_1"/>
    <property type="match status" value="1"/>
</dbReference>
<dbReference type="InterPro" id="IPR023801">
    <property type="entry name" value="His_deacetylse_dom"/>
</dbReference>
<dbReference type="RefSeq" id="WP_114487890.1">
    <property type="nucleotide sequence ID" value="NZ_CBCSHM010000094.1"/>
</dbReference>
<dbReference type="InterPro" id="IPR000286">
    <property type="entry name" value="HDACs"/>
</dbReference>
<dbReference type="PANTHER" id="PTHR10625:SF10">
    <property type="entry name" value="HISTONE DEACETYLASE HDAC1"/>
    <property type="match status" value="1"/>
</dbReference>
<comment type="similarity">
    <text evidence="1">Belongs to the histone deacetylase family.</text>
</comment>
<keyword evidence="4" id="KW-1185">Reference proteome</keyword>
<dbReference type="GO" id="GO:0040029">
    <property type="term" value="P:epigenetic regulation of gene expression"/>
    <property type="evidence" value="ECO:0007669"/>
    <property type="project" value="TreeGrafter"/>
</dbReference>
<dbReference type="Proteomes" id="UP000253204">
    <property type="component" value="Unassembled WGS sequence"/>
</dbReference>
<evidence type="ECO:0000256" key="1">
    <source>
        <dbReference type="ARBA" id="ARBA00005947"/>
    </source>
</evidence>
<gene>
    <name evidence="3" type="ORF">DU506_15955</name>
</gene>
<dbReference type="AlphaFoldDB" id="A0A368TY59"/>
<dbReference type="InterPro" id="IPR037138">
    <property type="entry name" value="His_deacetylse_dom_sf"/>
</dbReference>
<proteinExistence type="inferred from homology"/>
<dbReference type="OrthoDB" id="9808367at2"/>
<sequence length="380" mass="41035">MNQHSKTTGFFWHERCFWHDPGAIGIFSAPGEFLQPQPASESPESKRRLKNLLEVSGLIDELKVRKGAPASRQALERFHSSSYLDALEAGTQRGMGDAGDCAPYTAGSLAAAHQSAGLALEAVDAVARGELSNAYALCRPPGHHAESSRGRGFCLLGNIPIAVMHARALGLVRRVAILDWDVHHGNGQQAAFYDDCDVLTVSIHQAGNYPLDTGGFDERGEGAGRGANLNLPLPPGCGIGAYRYAMAELILPAIEAFSPELIVVACGYDACGKDPLGKMLLNSRAFAEMTSEVKALAERCCEGRLVMIHEGGYSEGYVPLCGHAVISVLAESEIQVPDPQNDEIAAWGYQALQPHQRDLIDEWVRVWDTQEKTTDERGES</sequence>
<feature type="domain" description="Histone deacetylase" evidence="2">
    <location>
        <begin position="42"/>
        <end position="328"/>
    </location>
</feature>
<evidence type="ECO:0000313" key="3">
    <source>
        <dbReference type="EMBL" id="RCV87913.1"/>
    </source>
</evidence>
<reference evidence="3 4" key="1">
    <citation type="submission" date="2018-07" db="EMBL/GenBank/DDBJ databases">
        <title>Halomonas rutogse sp. nov., isolated from Lake TangqianCo on Tibetan Plateau.</title>
        <authorList>
            <person name="Lu H."/>
            <person name="Xing P."/>
            <person name="Wu Q."/>
        </authorList>
    </citation>
    <scope>NUCLEOTIDE SEQUENCE [LARGE SCALE GENOMIC DNA]</scope>
    <source>
        <strain evidence="3 4">TQ8S</strain>
    </source>
</reference>
<dbReference type="EMBL" id="QPIJ01000045">
    <property type="protein sequence ID" value="RCV87913.1"/>
    <property type="molecule type" value="Genomic_DNA"/>
</dbReference>
<protein>
    <submittedName>
        <fullName evidence="3">Class II histone deacetylase</fullName>
    </submittedName>
</protein>
<dbReference type="InterPro" id="IPR023696">
    <property type="entry name" value="Ureohydrolase_dom_sf"/>
</dbReference>
<organism evidence="3 4">
    <name type="scientific">Vreelandella rituensis</name>
    <dbReference type="NCBI Taxonomy" id="2282306"/>
    <lineage>
        <taxon>Bacteria</taxon>
        <taxon>Pseudomonadati</taxon>
        <taxon>Pseudomonadota</taxon>
        <taxon>Gammaproteobacteria</taxon>
        <taxon>Oceanospirillales</taxon>
        <taxon>Halomonadaceae</taxon>
        <taxon>Vreelandella</taxon>
    </lineage>
</organism>
<dbReference type="Gene3D" id="3.40.800.20">
    <property type="entry name" value="Histone deacetylase domain"/>
    <property type="match status" value="1"/>
</dbReference>
<evidence type="ECO:0000313" key="4">
    <source>
        <dbReference type="Proteomes" id="UP000253204"/>
    </source>
</evidence>
<dbReference type="GO" id="GO:0004407">
    <property type="term" value="F:histone deacetylase activity"/>
    <property type="evidence" value="ECO:0007669"/>
    <property type="project" value="TreeGrafter"/>
</dbReference>
<name>A0A368TY59_9GAMM</name>
<accession>A0A368TY59</accession>
<evidence type="ECO:0000259" key="2">
    <source>
        <dbReference type="Pfam" id="PF00850"/>
    </source>
</evidence>
<dbReference type="Pfam" id="PF00850">
    <property type="entry name" value="Hist_deacetyl"/>
    <property type="match status" value="1"/>
</dbReference>
<dbReference type="PANTHER" id="PTHR10625">
    <property type="entry name" value="HISTONE DEACETYLASE HDAC1-RELATED"/>
    <property type="match status" value="1"/>
</dbReference>
<comment type="caution">
    <text evidence="3">The sequence shown here is derived from an EMBL/GenBank/DDBJ whole genome shotgun (WGS) entry which is preliminary data.</text>
</comment>